<name>A0A8J2WCM0_9CRUS</name>
<dbReference type="PROSITE" id="PS50158">
    <property type="entry name" value="ZF_CCHC"/>
    <property type="match status" value="1"/>
</dbReference>
<dbReference type="EMBL" id="CAKKLH010000064">
    <property type="protein sequence ID" value="CAH0101668.1"/>
    <property type="molecule type" value="Genomic_DNA"/>
</dbReference>
<evidence type="ECO:0000256" key="2">
    <source>
        <dbReference type="SAM" id="MobiDB-lite"/>
    </source>
</evidence>
<feature type="region of interest" description="Disordered" evidence="2">
    <location>
        <begin position="21"/>
        <end position="48"/>
    </location>
</feature>
<dbReference type="InterPro" id="IPR001878">
    <property type="entry name" value="Znf_CCHC"/>
</dbReference>
<dbReference type="Pfam" id="PF00098">
    <property type="entry name" value="zf-CCHC"/>
    <property type="match status" value="1"/>
</dbReference>
<sequence length="426" mass="46925">MDDPPGGHDNAQVVELRTVTGNDHPASSCSSPLLNKPGRSNSLGSTSGNQKICCADGCAEAVFGRNKKCITCKNKLNKPNQPDHQDANSKRKASPSLNNSQPKKPKHTFESLTTDIDNQDWDELRDRLLEAIEIIREVDQECNSLKGELATTKSSFDQYKIAFADKMFTSISTHPIIQPAPGPASHNQPNHVSTLIINTNDSATDIGLKELYAILGSAEKGPVTETFSKKGNIVYASYKSALESGRAKAILEAKPNLVRTVHTKDKFYPAIALNINVSDLPALQKELVLRNNFIGSSLKKIIPIFKSKVNPEVGHVKLLFDSAPTRNRIIERQSVSAFGRKFHAVELDWNREVRRCFHCQQYGHVAKMCAATTAKCGWCASDHNTRSCTSQELPSCCHCKGKHPVGDPNCAEQIKAVNRLRSRTEQ</sequence>
<evidence type="ECO:0000256" key="1">
    <source>
        <dbReference type="PROSITE-ProRule" id="PRU00047"/>
    </source>
</evidence>
<keyword evidence="1" id="KW-0863">Zinc-finger</keyword>
<accession>A0A8J2WCM0</accession>
<dbReference type="AlphaFoldDB" id="A0A8J2WCM0"/>
<keyword evidence="1" id="KW-0862">Zinc</keyword>
<dbReference type="Proteomes" id="UP000789390">
    <property type="component" value="Unassembled WGS sequence"/>
</dbReference>
<evidence type="ECO:0000313" key="5">
    <source>
        <dbReference type="Proteomes" id="UP000789390"/>
    </source>
</evidence>
<proteinExistence type="predicted"/>
<feature type="domain" description="CCHC-type" evidence="3">
    <location>
        <begin position="354"/>
        <end position="369"/>
    </location>
</feature>
<keyword evidence="5" id="KW-1185">Reference proteome</keyword>
<dbReference type="OrthoDB" id="10022108at2759"/>
<comment type="caution">
    <text evidence="4">The sequence shown here is derived from an EMBL/GenBank/DDBJ whole genome shotgun (WGS) entry which is preliminary data.</text>
</comment>
<evidence type="ECO:0000259" key="3">
    <source>
        <dbReference type="PROSITE" id="PS50158"/>
    </source>
</evidence>
<organism evidence="4 5">
    <name type="scientific">Daphnia galeata</name>
    <dbReference type="NCBI Taxonomy" id="27404"/>
    <lineage>
        <taxon>Eukaryota</taxon>
        <taxon>Metazoa</taxon>
        <taxon>Ecdysozoa</taxon>
        <taxon>Arthropoda</taxon>
        <taxon>Crustacea</taxon>
        <taxon>Branchiopoda</taxon>
        <taxon>Diplostraca</taxon>
        <taxon>Cladocera</taxon>
        <taxon>Anomopoda</taxon>
        <taxon>Daphniidae</taxon>
        <taxon>Daphnia</taxon>
    </lineage>
</organism>
<keyword evidence="1" id="KW-0479">Metal-binding</keyword>
<feature type="region of interest" description="Disordered" evidence="2">
    <location>
        <begin position="74"/>
        <end position="114"/>
    </location>
</feature>
<dbReference type="GO" id="GO:0003676">
    <property type="term" value="F:nucleic acid binding"/>
    <property type="evidence" value="ECO:0007669"/>
    <property type="project" value="InterPro"/>
</dbReference>
<evidence type="ECO:0000313" key="4">
    <source>
        <dbReference type="EMBL" id="CAH0101668.1"/>
    </source>
</evidence>
<dbReference type="GO" id="GO:0008270">
    <property type="term" value="F:zinc ion binding"/>
    <property type="evidence" value="ECO:0007669"/>
    <property type="project" value="UniProtKB-KW"/>
</dbReference>
<gene>
    <name evidence="4" type="ORF">DGAL_LOCUS4006</name>
</gene>
<protein>
    <recommendedName>
        <fullName evidence="3">CCHC-type domain-containing protein</fullName>
    </recommendedName>
</protein>
<reference evidence="4" key="1">
    <citation type="submission" date="2021-11" db="EMBL/GenBank/DDBJ databases">
        <authorList>
            <person name="Schell T."/>
        </authorList>
    </citation>
    <scope>NUCLEOTIDE SEQUENCE</scope>
    <source>
        <strain evidence="4">M5</strain>
    </source>
</reference>